<dbReference type="AlphaFoldDB" id="A0A2G5I8I9"/>
<organism evidence="3 4">
    <name type="scientific">Cercospora beticola</name>
    <name type="common">Sugarbeet leaf spot fungus</name>
    <dbReference type="NCBI Taxonomy" id="122368"/>
    <lineage>
        <taxon>Eukaryota</taxon>
        <taxon>Fungi</taxon>
        <taxon>Dikarya</taxon>
        <taxon>Ascomycota</taxon>
        <taxon>Pezizomycotina</taxon>
        <taxon>Dothideomycetes</taxon>
        <taxon>Dothideomycetidae</taxon>
        <taxon>Mycosphaerellales</taxon>
        <taxon>Mycosphaerellaceae</taxon>
        <taxon>Cercospora</taxon>
    </lineage>
</organism>
<feature type="region of interest" description="Disordered" evidence="2">
    <location>
        <begin position="57"/>
        <end position="76"/>
    </location>
</feature>
<feature type="coiled-coil region" evidence="1">
    <location>
        <begin position="87"/>
        <end position="114"/>
    </location>
</feature>
<name>A0A2G5I8I9_CERBT</name>
<keyword evidence="1" id="KW-0175">Coiled coil</keyword>
<reference evidence="3 4" key="1">
    <citation type="submission" date="2015-10" db="EMBL/GenBank/DDBJ databases">
        <title>The cercosporin biosynthetic gene cluster was horizontally transferred to several fungal lineages and shown to be expanded in Cercospora beticola based on microsynteny with recipient genomes.</title>
        <authorList>
            <person name="De Jonge R."/>
            <person name="Ebert M.K."/>
            <person name="Suttle J.C."/>
            <person name="Jurick Ii W.M."/>
            <person name="Secor G.A."/>
            <person name="Thomma B.P."/>
            <person name="Van De Peer Y."/>
            <person name="Bolton M.D."/>
        </authorList>
    </citation>
    <scope>NUCLEOTIDE SEQUENCE [LARGE SCALE GENOMIC DNA]</scope>
    <source>
        <strain evidence="3 4">09-40</strain>
    </source>
</reference>
<evidence type="ECO:0000256" key="2">
    <source>
        <dbReference type="SAM" id="MobiDB-lite"/>
    </source>
</evidence>
<gene>
    <name evidence="3" type="ORF">CB0940_01536</name>
</gene>
<evidence type="ECO:0000313" key="4">
    <source>
        <dbReference type="Proteomes" id="UP000230605"/>
    </source>
</evidence>
<feature type="region of interest" description="Disordered" evidence="2">
    <location>
        <begin position="254"/>
        <end position="274"/>
    </location>
</feature>
<dbReference type="OrthoDB" id="3650574at2759"/>
<dbReference type="EMBL" id="LKMD01000100">
    <property type="protein sequence ID" value="PIB00814.1"/>
    <property type="molecule type" value="Genomic_DNA"/>
</dbReference>
<feature type="coiled-coil region" evidence="1">
    <location>
        <begin position="154"/>
        <end position="188"/>
    </location>
</feature>
<comment type="caution">
    <text evidence="3">The sequence shown here is derived from an EMBL/GenBank/DDBJ whole genome shotgun (WGS) entry which is preliminary data.</text>
</comment>
<dbReference type="Proteomes" id="UP000230605">
    <property type="component" value="Chromosome 1"/>
</dbReference>
<evidence type="ECO:0000313" key="3">
    <source>
        <dbReference type="EMBL" id="PIB00814.1"/>
    </source>
</evidence>
<evidence type="ECO:0000256" key="1">
    <source>
        <dbReference type="SAM" id="Coils"/>
    </source>
</evidence>
<protein>
    <submittedName>
        <fullName evidence="3">Uncharacterized protein</fullName>
    </submittedName>
</protein>
<accession>A0A2G5I8I9</accession>
<sequence length="528" mass="59308">MDLRGQAAAWTPQHESATQYLAAGRRQFPSEAPNNQTLGMAQTTSLCANQGHPYSTNGFAPAFPSPPASQHESTAPQHAINLQQDLVNHLRDDRDRLVNDKERLVSEKNALLDEKRLLVEDRERAVKATDELLSSKTRLWQDYYNDVKSRDEEIAKLKEGHTSLERELGVLKKQNRRLARELDEFMEKDENGVGPEDDLQSKGEIKFESGLEAEPVPKARKQARTSSWLEGITQPEQAMTESRKQMEELFGGRHSDTAVNDCDTAGEPPTKRTRFCAPDMVHENHEKGDTSPRHVQSPCVRPSLGQTCDLISDPPTTEQQGAAELVGNPALLAPLPQLRLLEAAPQDPHDATGLSESLRKLQNNYLGPMAFTIRPAIRHNIAIKGYGQLQELNIIVLDSISETMSMLQQKVQQGKRPKSPRFKSTQGCCWSWTHSSSHCLWTTDHPRLFACRSCFQAQRACLLWQGDGVWDILPLPPKVRKQNAAHTDHEYCIFGQRVSWGDFGEFAPVWEPSNRKETTTQSTVTSQT</sequence>
<proteinExistence type="predicted"/>